<gene>
    <name evidence="2" type="ORF">HAHE_16710</name>
</gene>
<dbReference type="EMBL" id="AP024702">
    <property type="protein sequence ID" value="BCX47763.1"/>
    <property type="molecule type" value="Genomic_DNA"/>
</dbReference>
<keyword evidence="3" id="KW-1185">Reference proteome</keyword>
<evidence type="ECO:0000313" key="2">
    <source>
        <dbReference type="EMBL" id="BCX47763.1"/>
    </source>
</evidence>
<dbReference type="Proteomes" id="UP001374893">
    <property type="component" value="Chromosome"/>
</dbReference>
<protein>
    <submittedName>
        <fullName evidence="2">Uncharacterized protein</fullName>
    </submittedName>
</protein>
<keyword evidence="1" id="KW-1133">Transmembrane helix</keyword>
<name>A0ABM7RDP1_9BACT</name>
<feature type="transmembrane region" description="Helical" evidence="1">
    <location>
        <begin position="113"/>
        <end position="133"/>
    </location>
</feature>
<keyword evidence="1" id="KW-0812">Transmembrane</keyword>
<evidence type="ECO:0000256" key="1">
    <source>
        <dbReference type="SAM" id="Phobius"/>
    </source>
</evidence>
<keyword evidence="1" id="KW-0472">Membrane</keyword>
<feature type="transmembrane region" description="Helical" evidence="1">
    <location>
        <begin position="72"/>
        <end position="93"/>
    </location>
</feature>
<organism evidence="2 3">
    <name type="scientific">Haloferula helveola</name>
    <dbReference type="NCBI Taxonomy" id="490095"/>
    <lineage>
        <taxon>Bacteria</taxon>
        <taxon>Pseudomonadati</taxon>
        <taxon>Verrucomicrobiota</taxon>
        <taxon>Verrucomicrobiia</taxon>
        <taxon>Verrucomicrobiales</taxon>
        <taxon>Verrucomicrobiaceae</taxon>
        <taxon>Haloferula</taxon>
    </lineage>
</organism>
<reference evidence="2 3" key="1">
    <citation type="submission" date="2021-06" db="EMBL/GenBank/DDBJ databases">
        <title>Complete genome of Haloferula helveola possessing various polysaccharide degrading enzymes.</title>
        <authorList>
            <person name="Takami H."/>
            <person name="Huang C."/>
            <person name="Hamasaki K."/>
        </authorList>
    </citation>
    <scope>NUCLEOTIDE SEQUENCE [LARGE SCALE GENOMIC DNA]</scope>
    <source>
        <strain evidence="2 3">CN-1</strain>
    </source>
</reference>
<sequence>MEGKSQVEDEVGTRMESSAPVPDMVARDSNARGRAQRVGLAILSLYTLACVWIGGWLLLLQTDPTWILSARALSILFIAAFATLPLMLAYSVGVPVARGVKRCCKVAGSWPTWLLAMVLPVAGVVALLTPTALDRIFPQRIFERLTGVEMPAEARLVGYENSSDIIEQHITIEFEASDTEIWEMVRRMGVRNLMGTGVDTFRAPDAVGDMCELRIDWFRGRVVMEYLDV</sequence>
<feature type="transmembrane region" description="Helical" evidence="1">
    <location>
        <begin position="38"/>
        <end position="60"/>
    </location>
</feature>
<evidence type="ECO:0000313" key="3">
    <source>
        <dbReference type="Proteomes" id="UP001374893"/>
    </source>
</evidence>
<proteinExistence type="predicted"/>
<accession>A0ABM7RDP1</accession>